<evidence type="ECO:0000313" key="3">
    <source>
        <dbReference type="Proteomes" id="UP001281410"/>
    </source>
</evidence>
<protein>
    <submittedName>
        <fullName evidence="2">Uncharacterized protein</fullName>
    </submittedName>
</protein>
<feature type="region of interest" description="Disordered" evidence="1">
    <location>
        <begin position="198"/>
        <end position="222"/>
    </location>
</feature>
<dbReference type="EMBL" id="JANJYJ010000001">
    <property type="protein sequence ID" value="KAK3228556.1"/>
    <property type="molecule type" value="Genomic_DNA"/>
</dbReference>
<organism evidence="2 3">
    <name type="scientific">Dipteronia sinensis</name>
    <dbReference type="NCBI Taxonomy" id="43782"/>
    <lineage>
        <taxon>Eukaryota</taxon>
        <taxon>Viridiplantae</taxon>
        <taxon>Streptophyta</taxon>
        <taxon>Embryophyta</taxon>
        <taxon>Tracheophyta</taxon>
        <taxon>Spermatophyta</taxon>
        <taxon>Magnoliopsida</taxon>
        <taxon>eudicotyledons</taxon>
        <taxon>Gunneridae</taxon>
        <taxon>Pentapetalae</taxon>
        <taxon>rosids</taxon>
        <taxon>malvids</taxon>
        <taxon>Sapindales</taxon>
        <taxon>Sapindaceae</taxon>
        <taxon>Hippocastanoideae</taxon>
        <taxon>Acereae</taxon>
        <taxon>Dipteronia</taxon>
    </lineage>
</organism>
<accession>A0AAE0B2H6</accession>
<evidence type="ECO:0000256" key="1">
    <source>
        <dbReference type="SAM" id="MobiDB-lite"/>
    </source>
</evidence>
<comment type="caution">
    <text evidence="2">The sequence shown here is derived from an EMBL/GenBank/DDBJ whole genome shotgun (WGS) entry which is preliminary data.</text>
</comment>
<feature type="compositionally biased region" description="Basic residues" evidence="1">
    <location>
        <begin position="210"/>
        <end position="222"/>
    </location>
</feature>
<dbReference type="Proteomes" id="UP001281410">
    <property type="component" value="Unassembled WGS sequence"/>
</dbReference>
<gene>
    <name evidence="2" type="ORF">Dsin_000437</name>
</gene>
<proteinExistence type="predicted"/>
<keyword evidence="3" id="KW-1185">Reference proteome</keyword>
<dbReference type="AlphaFoldDB" id="A0AAE0B2H6"/>
<reference evidence="2" key="1">
    <citation type="journal article" date="2023" name="Plant J.">
        <title>Genome sequences and population genomics provide insights into the demographic history, inbreeding, and mutation load of two 'living fossil' tree species of Dipteronia.</title>
        <authorList>
            <person name="Feng Y."/>
            <person name="Comes H.P."/>
            <person name="Chen J."/>
            <person name="Zhu S."/>
            <person name="Lu R."/>
            <person name="Zhang X."/>
            <person name="Li P."/>
            <person name="Qiu J."/>
            <person name="Olsen K.M."/>
            <person name="Qiu Y."/>
        </authorList>
    </citation>
    <scope>NUCLEOTIDE SEQUENCE</scope>
    <source>
        <strain evidence="2">NBL</strain>
    </source>
</reference>
<evidence type="ECO:0000313" key="2">
    <source>
        <dbReference type="EMBL" id="KAK3228556.1"/>
    </source>
</evidence>
<sequence>MLDLFYQGLLHFTYTKLDDLQQRFQVSNIFSGTSPAITGTESSIFGSTLNGVVTASQTKPFGSAPSFRLNSATSLSEANSGSGTTPSVFGSSWQPPKSASLFGSTTSAPFRYSASASSVATNNAPVFGSSTGAPSTPTVPAFGQQPITLAVSGFAFNMPAQPNPFQFSGQQNVANPQNSTIFQSSNSLEFNAATGGSFPLGSGGGDKSNRRIVKIKSKQRRK</sequence>
<name>A0AAE0B2H6_9ROSI</name>